<evidence type="ECO:0000313" key="2">
    <source>
        <dbReference type="WBParaSite" id="PS1159_v2.g19451.t1"/>
    </source>
</evidence>
<organism evidence="1 2">
    <name type="scientific">Panagrolaimus sp. PS1159</name>
    <dbReference type="NCBI Taxonomy" id="55785"/>
    <lineage>
        <taxon>Eukaryota</taxon>
        <taxon>Metazoa</taxon>
        <taxon>Ecdysozoa</taxon>
        <taxon>Nematoda</taxon>
        <taxon>Chromadorea</taxon>
        <taxon>Rhabditida</taxon>
        <taxon>Tylenchina</taxon>
        <taxon>Panagrolaimomorpha</taxon>
        <taxon>Panagrolaimoidea</taxon>
        <taxon>Panagrolaimidae</taxon>
        <taxon>Panagrolaimus</taxon>
    </lineage>
</organism>
<dbReference type="Proteomes" id="UP000887580">
    <property type="component" value="Unplaced"/>
</dbReference>
<accession>A0AC35FPI4</accession>
<sequence>MLKLTHIFGIFLLFAQVYGAAILPLSQQILQEENITDALTGETRRAPGNGMDLETFTKNAAIRTNQENAILQQLAFRRNNMLTTRDAPNFNNTIATQVADSDLFNALLHPSSAGHSSQNFGVQNFAGLPPWEKDRLLLELMEQNRRQQLEIHRLVQQNMIRQGRPVMPFMEEENDRFNPSNLNNNNNNFRGQIGQIPSSFVELNKQRNDLFMNGRQQPQQQQQQQNGLMLPNGRENLDPLGIMNSIRTMTSRAANGLDQIVQSQGTLTPTDLEFLQRQANPFVAPQRPPFQQHLPQQQQQQQQQFSQQGFFREDVTDAFGRRLPVQLKDFTTMNGVSAISGDAYVIATTTPEPIEIQKNAVTPPIPAPPTLENFKNKTKKS</sequence>
<protein>
    <submittedName>
        <fullName evidence="2">Uncharacterized protein</fullName>
    </submittedName>
</protein>
<proteinExistence type="predicted"/>
<name>A0AC35FPI4_9BILA</name>
<dbReference type="WBParaSite" id="PS1159_v2.g19451.t1">
    <property type="protein sequence ID" value="PS1159_v2.g19451.t1"/>
    <property type="gene ID" value="PS1159_v2.g19451"/>
</dbReference>
<evidence type="ECO:0000313" key="1">
    <source>
        <dbReference type="Proteomes" id="UP000887580"/>
    </source>
</evidence>
<reference evidence="2" key="1">
    <citation type="submission" date="2022-11" db="UniProtKB">
        <authorList>
            <consortium name="WormBaseParasite"/>
        </authorList>
    </citation>
    <scope>IDENTIFICATION</scope>
</reference>